<organism evidence="1 2">
    <name type="scientific">Sporotomaculum syntrophicum</name>
    <dbReference type="NCBI Taxonomy" id="182264"/>
    <lineage>
        <taxon>Bacteria</taxon>
        <taxon>Bacillati</taxon>
        <taxon>Bacillota</taxon>
        <taxon>Clostridia</taxon>
        <taxon>Eubacteriales</taxon>
        <taxon>Desulfallaceae</taxon>
        <taxon>Sporotomaculum</taxon>
    </lineage>
</organism>
<dbReference type="RefSeq" id="WP_161820500.1">
    <property type="nucleotide sequence ID" value="NZ_LSRS01000001.1"/>
</dbReference>
<gene>
    <name evidence="1" type="ORF">SPSYN_00046</name>
</gene>
<proteinExistence type="predicted"/>
<evidence type="ECO:0000313" key="2">
    <source>
        <dbReference type="Proteomes" id="UP000798488"/>
    </source>
</evidence>
<comment type="caution">
    <text evidence="1">The sequence shown here is derived from an EMBL/GenBank/DDBJ whole genome shotgun (WGS) entry which is preliminary data.</text>
</comment>
<dbReference type="AlphaFoldDB" id="A0A9D2WSK6"/>
<evidence type="ECO:0000313" key="1">
    <source>
        <dbReference type="EMBL" id="KAF1086328.1"/>
    </source>
</evidence>
<name>A0A9D2WSK6_9FIRM</name>
<dbReference type="EMBL" id="LSRS01000001">
    <property type="protein sequence ID" value="KAF1086328.1"/>
    <property type="molecule type" value="Genomic_DNA"/>
</dbReference>
<evidence type="ECO:0008006" key="3">
    <source>
        <dbReference type="Google" id="ProtNLM"/>
    </source>
</evidence>
<accession>A0A9D2WSK6</accession>
<dbReference type="Proteomes" id="UP000798488">
    <property type="component" value="Unassembled WGS sequence"/>
</dbReference>
<sequence>MTRKEIVKRLGEHLGVTPKYLSVPSFNYQITTSDEIYTIDRHGVITTSDGQVVSMEEILNAPPPSAAVAEEEITGEMTMEAEPEARAIANNGDTQAFDSIEVKFPLEGHSALSLRNLINMIYSKQNLIMQAFKTEVPFMDDSFAEDLSKEKISTLEDFKATFENLGADRCPGLTFDFGEETLTFKLGRINPDQDIINAFTEFTALINTLSKTLKRASFKQTQEENPKYALRTWLIRLGMNGEKYKATRKAMLAHLGGSAAFRTVREHE</sequence>
<dbReference type="OrthoDB" id="5380364at2"/>
<reference evidence="1" key="1">
    <citation type="submission" date="2016-02" db="EMBL/GenBank/DDBJ databases">
        <title>Draft Genome Sequence of Sporotomaculum syntrophicum Strain FB, a Syntrophic Benzoate Degrader.</title>
        <authorList>
            <person name="Nobu M.K."/>
            <person name="Narihiro T."/>
            <person name="Qiu Y.-L."/>
            <person name="Ohashi A."/>
            <person name="Liu W.-T."/>
            <person name="Yuji S."/>
        </authorList>
    </citation>
    <scope>NUCLEOTIDE SEQUENCE</scope>
    <source>
        <strain evidence="1">FB</strain>
    </source>
</reference>
<keyword evidence="2" id="KW-1185">Reference proteome</keyword>
<protein>
    <recommendedName>
        <fullName evidence="3">Virulence-related protein</fullName>
    </recommendedName>
</protein>